<evidence type="ECO:0000313" key="2">
    <source>
        <dbReference type="EMBL" id="MET4720775.1"/>
    </source>
</evidence>
<keyword evidence="3" id="KW-1185">Reference proteome</keyword>
<dbReference type="Proteomes" id="UP001549291">
    <property type="component" value="Unassembled WGS sequence"/>
</dbReference>
<dbReference type="EMBL" id="JBEPTQ010000002">
    <property type="protein sequence ID" value="MET4720775.1"/>
    <property type="molecule type" value="Genomic_DNA"/>
</dbReference>
<comment type="caution">
    <text evidence="2">The sequence shown here is derived from an EMBL/GenBank/DDBJ whole genome shotgun (WGS) entry which is preliminary data.</text>
</comment>
<evidence type="ECO:0000256" key="1">
    <source>
        <dbReference type="SAM" id="MobiDB-lite"/>
    </source>
</evidence>
<accession>A0ABV2RWT6</accession>
<proteinExistence type="predicted"/>
<evidence type="ECO:0000313" key="3">
    <source>
        <dbReference type="Proteomes" id="UP001549291"/>
    </source>
</evidence>
<gene>
    <name evidence="2" type="ORF">ABIF63_004881</name>
</gene>
<feature type="compositionally biased region" description="Basic and acidic residues" evidence="1">
    <location>
        <begin position="82"/>
        <end position="105"/>
    </location>
</feature>
<dbReference type="RefSeq" id="WP_248888418.1">
    <property type="nucleotide sequence ID" value="NZ_CP066351.1"/>
</dbReference>
<name>A0ABV2RWT6_BRAJP</name>
<protein>
    <submittedName>
        <fullName evidence="2">Uncharacterized protein</fullName>
    </submittedName>
</protein>
<feature type="region of interest" description="Disordered" evidence="1">
    <location>
        <begin position="74"/>
        <end position="105"/>
    </location>
</feature>
<organism evidence="2 3">
    <name type="scientific">Bradyrhizobium japonicum</name>
    <dbReference type="NCBI Taxonomy" id="375"/>
    <lineage>
        <taxon>Bacteria</taxon>
        <taxon>Pseudomonadati</taxon>
        <taxon>Pseudomonadota</taxon>
        <taxon>Alphaproteobacteria</taxon>
        <taxon>Hyphomicrobiales</taxon>
        <taxon>Nitrobacteraceae</taxon>
        <taxon>Bradyrhizobium</taxon>
    </lineage>
</organism>
<reference evidence="2 3" key="1">
    <citation type="submission" date="2024-06" db="EMBL/GenBank/DDBJ databases">
        <title>Genomic Encyclopedia of Type Strains, Phase V (KMG-V): Genome sequencing to study the core and pangenomes of soil and plant-associated prokaryotes.</title>
        <authorList>
            <person name="Whitman W."/>
        </authorList>
    </citation>
    <scope>NUCLEOTIDE SEQUENCE [LARGE SCALE GENOMIC DNA]</scope>
    <source>
        <strain evidence="2 3">USDA 160</strain>
    </source>
</reference>
<sequence length="105" mass="11544">MVDKGAEFDKSEVNITTLKPNENLLKLRLDLKEKPDLRKELAENPTAVLNKYGLSVDLPVGTIRRLQTGGGLGVPSSGNFHMDQHADGHLDINPHIDENPHIDLG</sequence>